<dbReference type="Pfam" id="PF13947">
    <property type="entry name" value="GUB_WAK_bind"/>
    <property type="match status" value="1"/>
</dbReference>
<dbReference type="PANTHER" id="PTHR33138:SF27">
    <property type="entry name" value="WALL-ASSOCIATED RECEPTOR KINASE C-TERMINAL DOMAIN-CONTAINING PROTEIN"/>
    <property type="match status" value="1"/>
</dbReference>
<evidence type="ECO:0000256" key="1">
    <source>
        <dbReference type="ARBA" id="ARBA00004167"/>
    </source>
</evidence>
<sequence>MYEACAPKLCGNVNISFPFYIQDQQESYCGYPGFELNCSGLQTPLIHKPGNDYVIDHISYKHQTFPVKNAAVSRIGDCLPEISNITENFHFGVVSPSRLHLLSNSNSTLPCVLLNKQIRYCSNGNSRGLAMLAEDENLNTALEECERNALAPVEINRG</sequence>
<evidence type="ECO:0000256" key="2">
    <source>
        <dbReference type="ARBA" id="ARBA00022729"/>
    </source>
</evidence>
<dbReference type="AlphaFoldDB" id="A0ABD2Y7G6"/>
<evidence type="ECO:0000259" key="3">
    <source>
        <dbReference type="Pfam" id="PF13947"/>
    </source>
</evidence>
<evidence type="ECO:0000313" key="5">
    <source>
        <dbReference type="Proteomes" id="UP001630127"/>
    </source>
</evidence>
<keyword evidence="5" id="KW-1185">Reference proteome</keyword>
<gene>
    <name evidence="4" type="ORF">ACH5RR_036209</name>
</gene>
<comment type="caution">
    <text evidence="4">The sequence shown here is derived from an EMBL/GenBank/DDBJ whole genome shotgun (WGS) entry which is preliminary data.</text>
</comment>
<evidence type="ECO:0000313" key="4">
    <source>
        <dbReference type="EMBL" id="KAL3501760.1"/>
    </source>
</evidence>
<dbReference type="EMBL" id="JBJUIK010000015">
    <property type="protein sequence ID" value="KAL3501760.1"/>
    <property type="molecule type" value="Genomic_DNA"/>
</dbReference>
<keyword evidence="2" id="KW-0732">Signal</keyword>
<reference evidence="4 5" key="1">
    <citation type="submission" date="2024-11" db="EMBL/GenBank/DDBJ databases">
        <title>A near-complete genome assembly of Cinchona calisaya.</title>
        <authorList>
            <person name="Lian D.C."/>
            <person name="Zhao X.W."/>
            <person name="Wei L."/>
        </authorList>
    </citation>
    <scope>NUCLEOTIDE SEQUENCE [LARGE SCALE GENOMIC DNA]</scope>
    <source>
        <tissue evidence="4">Nenye</tissue>
    </source>
</reference>
<comment type="subcellular location">
    <subcellularLocation>
        <location evidence="1">Membrane</location>
        <topology evidence="1">Single-pass membrane protein</topology>
    </subcellularLocation>
</comment>
<dbReference type="PANTHER" id="PTHR33138">
    <property type="entry name" value="OS01G0690200 PROTEIN"/>
    <property type="match status" value="1"/>
</dbReference>
<dbReference type="GO" id="GO:0016020">
    <property type="term" value="C:membrane"/>
    <property type="evidence" value="ECO:0007669"/>
    <property type="project" value="UniProtKB-SubCell"/>
</dbReference>
<protein>
    <recommendedName>
        <fullName evidence="3">Wall-associated receptor kinase galacturonan-binding domain-containing protein</fullName>
    </recommendedName>
</protein>
<accession>A0ABD2Y7G6</accession>
<proteinExistence type="predicted"/>
<organism evidence="4 5">
    <name type="scientific">Cinchona calisaya</name>
    <dbReference type="NCBI Taxonomy" id="153742"/>
    <lineage>
        <taxon>Eukaryota</taxon>
        <taxon>Viridiplantae</taxon>
        <taxon>Streptophyta</taxon>
        <taxon>Embryophyta</taxon>
        <taxon>Tracheophyta</taxon>
        <taxon>Spermatophyta</taxon>
        <taxon>Magnoliopsida</taxon>
        <taxon>eudicotyledons</taxon>
        <taxon>Gunneridae</taxon>
        <taxon>Pentapetalae</taxon>
        <taxon>asterids</taxon>
        <taxon>lamiids</taxon>
        <taxon>Gentianales</taxon>
        <taxon>Rubiaceae</taxon>
        <taxon>Cinchonoideae</taxon>
        <taxon>Cinchoneae</taxon>
        <taxon>Cinchona</taxon>
    </lineage>
</organism>
<dbReference type="Proteomes" id="UP001630127">
    <property type="component" value="Unassembled WGS sequence"/>
</dbReference>
<name>A0ABD2Y7G6_9GENT</name>
<dbReference type="InterPro" id="IPR025287">
    <property type="entry name" value="WAK_GUB"/>
</dbReference>
<feature type="domain" description="Wall-associated receptor kinase galacturonan-binding" evidence="3">
    <location>
        <begin position="5"/>
        <end position="67"/>
    </location>
</feature>